<dbReference type="GO" id="GO:0005737">
    <property type="term" value="C:cytoplasm"/>
    <property type="evidence" value="ECO:0007669"/>
    <property type="project" value="TreeGrafter"/>
</dbReference>
<dbReference type="GO" id="GO:0015629">
    <property type="term" value="C:actin cytoskeleton"/>
    <property type="evidence" value="ECO:0007669"/>
    <property type="project" value="TreeGrafter"/>
</dbReference>
<dbReference type="SMART" id="SM00015">
    <property type="entry name" value="IQ"/>
    <property type="match status" value="2"/>
</dbReference>
<dbReference type="Proteomes" id="UP001415857">
    <property type="component" value="Unassembled WGS sequence"/>
</dbReference>
<dbReference type="InterPro" id="IPR027417">
    <property type="entry name" value="P-loop_NTPase"/>
</dbReference>
<dbReference type="PANTHER" id="PTHR13140">
    <property type="entry name" value="MYOSIN"/>
    <property type="match status" value="1"/>
</dbReference>
<dbReference type="EMBL" id="JBBPBK010000001">
    <property type="protein sequence ID" value="KAK9292832.1"/>
    <property type="molecule type" value="Genomic_DNA"/>
</dbReference>
<proteinExistence type="predicted"/>
<dbReference type="InterPro" id="IPR000048">
    <property type="entry name" value="IQ_motif_EF-hand-BS"/>
</dbReference>
<accession>A0AAP0SD97</accession>
<evidence type="ECO:0000256" key="1">
    <source>
        <dbReference type="ARBA" id="ARBA00022737"/>
    </source>
</evidence>
<keyword evidence="5" id="KW-1185">Reference proteome</keyword>
<dbReference type="GO" id="GO:0007015">
    <property type="term" value="P:actin filament organization"/>
    <property type="evidence" value="ECO:0007669"/>
    <property type="project" value="TreeGrafter"/>
</dbReference>
<evidence type="ECO:0008006" key="6">
    <source>
        <dbReference type="Google" id="ProtNLM"/>
    </source>
</evidence>
<keyword evidence="2" id="KW-0112">Calmodulin-binding</keyword>
<organism evidence="4 5">
    <name type="scientific">Liquidambar formosana</name>
    <name type="common">Formosan gum</name>
    <dbReference type="NCBI Taxonomy" id="63359"/>
    <lineage>
        <taxon>Eukaryota</taxon>
        <taxon>Viridiplantae</taxon>
        <taxon>Streptophyta</taxon>
        <taxon>Embryophyta</taxon>
        <taxon>Tracheophyta</taxon>
        <taxon>Spermatophyta</taxon>
        <taxon>Magnoliopsida</taxon>
        <taxon>eudicotyledons</taxon>
        <taxon>Gunneridae</taxon>
        <taxon>Pentapetalae</taxon>
        <taxon>Saxifragales</taxon>
        <taxon>Altingiaceae</taxon>
        <taxon>Liquidambar</taxon>
    </lineage>
</organism>
<evidence type="ECO:0000256" key="2">
    <source>
        <dbReference type="ARBA" id="ARBA00022860"/>
    </source>
</evidence>
<dbReference type="AlphaFoldDB" id="A0AAP0SD97"/>
<dbReference type="GO" id="GO:0000146">
    <property type="term" value="F:microfilament motor activity"/>
    <property type="evidence" value="ECO:0007669"/>
    <property type="project" value="TreeGrafter"/>
</dbReference>
<protein>
    <recommendedName>
        <fullName evidence="6">Myosin heavy chain</fullName>
    </recommendedName>
</protein>
<dbReference type="GO" id="GO:0005516">
    <property type="term" value="F:calmodulin binding"/>
    <property type="evidence" value="ECO:0007669"/>
    <property type="project" value="UniProtKB-KW"/>
</dbReference>
<reference evidence="4 5" key="1">
    <citation type="journal article" date="2024" name="Plant J.">
        <title>Genome sequences and population genomics reveal climatic adaptation and genomic divergence between two closely related sweetgum species.</title>
        <authorList>
            <person name="Xu W.Q."/>
            <person name="Ren C.Q."/>
            <person name="Zhang X.Y."/>
            <person name="Comes H.P."/>
            <person name="Liu X.H."/>
            <person name="Li Y.G."/>
            <person name="Kettle C.J."/>
            <person name="Jalonen R."/>
            <person name="Gaisberger H."/>
            <person name="Ma Y.Z."/>
            <person name="Qiu Y.X."/>
        </authorList>
    </citation>
    <scope>NUCLEOTIDE SEQUENCE [LARGE SCALE GENOMIC DNA]</scope>
    <source>
        <strain evidence="4">Hangzhou</strain>
    </source>
</reference>
<dbReference type="GO" id="GO:0051015">
    <property type="term" value="F:actin filament binding"/>
    <property type="evidence" value="ECO:0007669"/>
    <property type="project" value="TreeGrafter"/>
</dbReference>
<dbReference type="Gene3D" id="3.30.70.1590">
    <property type="match status" value="1"/>
</dbReference>
<keyword evidence="3" id="KW-0175">Coiled coil</keyword>
<dbReference type="PANTHER" id="PTHR13140:SF792">
    <property type="entry name" value="MYOSIN-9"/>
    <property type="match status" value="1"/>
</dbReference>
<gene>
    <name evidence="4" type="ORF">L1049_020812</name>
</gene>
<dbReference type="Gene3D" id="1.20.5.190">
    <property type="match status" value="1"/>
</dbReference>
<name>A0AAP0SD97_LIQFO</name>
<keyword evidence="1" id="KW-0677">Repeat</keyword>
<evidence type="ECO:0000313" key="5">
    <source>
        <dbReference type="Proteomes" id="UP001415857"/>
    </source>
</evidence>
<evidence type="ECO:0000256" key="3">
    <source>
        <dbReference type="ARBA" id="ARBA00023054"/>
    </source>
</evidence>
<sequence length="121" mass="13705">MEKKGLKVFQIGKTKVFLRAGQMAELDARIAEVLSSAAKAIQQCILSHNARKQFIALRKAAIHVQSLWRGRLACKLYESLREAAAVKLQKNIRRYQSRKAYRKLWSLGVCIANRFKGNGCS</sequence>
<dbReference type="PROSITE" id="PS50096">
    <property type="entry name" value="IQ"/>
    <property type="match status" value="2"/>
</dbReference>
<dbReference type="SUPFAM" id="SSF52540">
    <property type="entry name" value="P-loop containing nucleoside triphosphate hydrolases"/>
    <property type="match status" value="1"/>
</dbReference>
<dbReference type="GO" id="GO:0016020">
    <property type="term" value="C:membrane"/>
    <property type="evidence" value="ECO:0007669"/>
    <property type="project" value="TreeGrafter"/>
</dbReference>
<dbReference type="FunFam" id="1.20.5.190:FF:000001">
    <property type="entry name" value="unconventional myosin-Va"/>
    <property type="match status" value="1"/>
</dbReference>
<dbReference type="Pfam" id="PF00612">
    <property type="entry name" value="IQ"/>
    <property type="match status" value="2"/>
</dbReference>
<comment type="caution">
    <text evidence="4">The sequence shown here is derived from an EMBL/GenBank/DDBJ whole genome shotgun (WGS) entry which is preliminary data.</text>
</comment>
<evidence type="ECO:0000313" key="4">
    <source>
        <dbReference type="EMBL" id="KAK9292832.1"/>
    </source>
</evidence>